<dbReference type="AlphaFoldDB" id="A0A917A1D9"/>
<dbReference type="InterPro" id="IPR022472">
    <property type="entry name" value="VPLPA-CTERM"/>
</dbReference>
<evidence type="ECO:0000313" key="2">
    <source>
        <dbReference type="Proteomes" id="UP000612855"/>
    </source>
</evidence>
<proteinExistence type="predicted"/>
<name>A0A917A1D9_9RHOB</name>
<comment type="caution">
    <text evidence="1">The sequence shown here is derived from an EMBL/GenBank/DDBJ whole genome shotgun (WGS) entry which is preliminary data.</text>
</comment>
<organism evidence="1 2">
    <name type="scientific">Primorskyibacter flagellatus</name>
    <dbReference type="NCBI Taxonomy" id="1387277"/>
    <lineage>
        <taxon>Bacteria</taxon>
        <taxon>Pseudomonadati</taxon>
        <taxon>Pseudomonadota</taxon>
        <taxon>Alphaproteobacteria</taxon>
        <taxon>Rhodobacterales</taxon>
        <taxon>Roseobacteraceae</taxon>
        <taxon>Primorskyibacter</taxon>
    </lineage>
</organism>
<sequence>MPLADGDTITCSASTLTYFDRIDAGSFHDLDIIVTGSAVVGDDISAPPSSGGTPVIGAGDRADIHVTEKAAVSSTGPNAPGIVAGQDVRFINNSGTITTVGANSGGIRVGVDAEVWNDRTGIIHALGTGSVGIEAHDDSVVVNYGKIIAGGNGINTGDSSYIANESSIEAAAVGVQTGNNSFVETWAFVDAGSVGVVLGDYASVANRGRISAIGDGVQAGYSSVVYTTAGIVAGANGVVAGDMAVVRNLGGISAGMDGIKVGNGGGSAERLSYVYSDISIRAGKRGVTGGDNLVIENHGTIVAQEDAVQVGENASIYNGGTIENDGPGGEDAQDAIDLKSGKIHNYRTIRSTVGAGIHFQQSTTDSSIYNDGTISGTTGVLVEKDEAAGANTAAQVIDNSGLIEGTGGLALDLGAGNDSYTQNGYSRLIGGADFGAGEDAFIMHGNPFGILGGSQSALFDGGDGVDLFHFTVYSFSELTSLTYTSGIFSLTFTIGADELFLRITSWENIFFSDRKFTAAQLAAEATPAVPQPAGAVLMLGALGGLGLMRRKG</sequence>
<dbReference type="Proteomes" id="UP000612855">
    <property type="component" value="Unassembled WGS sequence"/>
</dbReference>
<accession>A0A917A1D9</accession>
<dbReference type="NCBIfam" id="TIGR03370">
    <property type="entry name" value="VPLPA-CTERM"/>
    <property type="match status" value="1"/>
</dbReference>
<dbReference type="EMBL" id="BMFJ01000001">
    <property type="protein sequence ID" value="GGE21914.1"/>
    <property type="molecule type" value="Genomic_DNA"/>
</dbReference>
<evidence type="ECO:0000313" key="1">
    <source>
        <dbReference type="EMBL" id="GGE21914.1"/>
    </source>
</evidence>
<protein>
    <submittedName>
        <fullName evidence="1">Uncharacterized protein</fullName>
    </submittedName>
</protein>
<gene>
    <name evidence="1" type="ORF">GCM10011360_08040</name>
</gene>
<reference evidence="2" key="1">
    <citation type="journal article" date="2019" name="Int. J. Syst. Evol. Microbiol.">
        <title>The Global Catalogue of Microorganisms (GCM) 10K type strain sequencing project: providing services to taxonomists for standard genome sequencing and annotation.</title>
        <authorList>
            <consortium name="The Broad Institute Genomics Platform"/>
            <consortium name="The Broad Institute Genome Sequencing Center for Infectious Disease"/>
            <person name="Wu L."/>
            <person name="Ma J."/>
        </authorList>
    </citation>
    <scope>NUCLEOTIDE SEQUENCE [LARGE SCALE GENOMIC DNA]</scope>
    <source>
        <strain evidence="2">CGMCC 1.12664</strain>
    </source>
</reference>
<keyword evidence="2" id="KW-1185">Reference proteome</keyword>